<protein>
    <submittedName>
        <fullName evidence="1">HET-domain-containing protein</fullName>
    </submittedName>
</protein>
<comment type="caution">
    <text evidence="1">The sequence shown here is derived from an EMBL/GenBank/DDBJ whole genome shotgun (WGS) entry which is preliminary data.</text>
</comment>
<dbReference type="Proteomes" id="UP001497680">
    <property type="component" value="Unassembled WGS sequence"/>
</dbReference>
<sequence>MTACRVCNGLQVDSITNLQADETSRPESYRLRSFSVSSRLRDWHRSAKDGCPTCRLIWEVLVRFDSNSVLERLLEISSSSPSSPSESDDSDDDAIYLELSGVIGQTLVLEFVELPPEIYFPSLEVFSIGSISDSLQIIGPANEVATDLDLKLCLTLTRQWLRDCKLQHAQCVSKGADTLPTRVLDIGDRSDAAQIRLYESAPGQCDEYVALSYCWGKFGNLTTTKGNIADRKRGIPWEVMPKSFQDAIEITRGLGIGYLWIDALCIVQDDASDWEREAARMAEVYENATLTIATDAALDPTRGILTPRQIDLVSTIDSMNNAVAARRPYRRAAIETFSVVNKLGNVNTVYAREPLSHEDIALPRSHHDITYPLMTRAWTLQERLLSRRTLHVTASELIWECKTTLYCECGTIAQVLEYLNDGSSPKIGFDKAMHDIIEECQKSLNTDTPHLNQQQKKPRIPITTRAWTMLIGEYSNRTLTFESDRLPAILALARRFSLTDELATPRTYLAGLWLEDLPWLLCWRTIGRRFEKRPDVYCGPSWSWVSVITPVIWYTQIYDAESRVDILQAATFPEGADNPFGRVKGARIVVKGQVQMAKVCLDVENDEILGLSNDRGERILFVPDQNPDADETPNRHPSPPSPVSLPRGASLQRDAASLYHGEEVVCLWVLHRPAADDVYGLVLAAPVEESIMRSIPGSEPKQPTKTFERVGVITGKSRRYLNTHEVPASSWFAGAEVQTISII</sequence>
<keyword evidence="2" id="KW-1185">Reference proteome</keyword>
<proteinExistence type="predicted"/>
<evidence type="ECO:0000313" key="2">
    <source>
        <dbReference type="Proteomes" id="UP001497680"/>
    </source>
</evidence>
<gene>
    <name evidence="1" type="ORF">F4821DRAFT_251516</name>
</gene>
<evidence type="ECO:0000313" key="1">
    <source>
        <dbReference type="EMBL" id="KAI6080453.1"/>
    </source>
</evidence>
<dbReference type="EMBL" id="MU394443">
    <property type="protein sequence ID" value="KAI6080453.1"/>
    <property type="molecule type" value="Genomic_DNA"/>
</dbReference>
<name>A0ACC0CJF5_9PEZI</name>
<reference evidence="1 2" key="1">
    <citation type="journal article" date="2022" name="New Phytol.">
        <title>Ecological generalism drives hyperdiversity of secondary metabolite gene clusters in xylarialean endophytes.</title>
        <authorList>
            <person name="Franco M.E.E."/>
            <person name="Wisecaver J.H."/>
            <person name="Arnold A.E."/>
            <person name="Ju Y.M."/>
            <person name="Slot J.C."/>
            <person name="Ahrendt S."/>
            <person name="Moore L.P."/>
            <person name="Eastman K.E."/>
            <person name="Scott K."/>
            <person name="Konkel Z."/>
            <person name="Mondo S.J."/>
            <person name="Kuo A."/>
            <person name="Hayes R.D."/>
            <person name="Haridas S."/>
            <person name="Andreopoulos B."/>
            <person name="Riley R."/>
            <person name="LaButti K."/>
            <person name="Pangilinan J."/>
            <person name="Lipzen A."/>
            <person name="Amirebrahimi M."/>
            <person name="Yan J."/>
            <person name="Adam C."/>
            <person name="Keymanesh K."/>
            <person name="Ng V."/>
            <person name="Louie K."/>
            <person name="Northen T."/>
            <person name="Drula E."/>
            <person name="Henrissat B."/>
            <person name="Hsieh H.M."/>
            <person name="Youens-Clark K."/>
            <person name="Lutzoni F."/>
            <person name="Miadlikowska J."/>
            <person name="Eastwood D.C."/>
            <person name="Hamelin R.C."/>
            <person name="Grigoriev I.V."/>
            <person name="U'Ren J.M."/>
        </authorList>
    </citation>
    <scope>NUCLEOTIDE SEQUENCE [LARGE SCALE GENOMIC DNA]</scope>
    <source>
        <strain evidence="1 2">ER1909</strain>
    </source>
</reference>
<accession>A0ACC0CJF5</accession>
<organism evidence="1 2">
    <name type="scientific">Hypoxylon rubiginosum</name>
    <dbReference type="NCBI Taxonomy" id="110542"/>
    <lineage>
        <taxon>Eukaryota</taxon>
        <taxon>Fungi</taxon>
        <taxon>Dikarya</taxon>
        <taxon>Ascomycota</taxon>
        <taxon>Pezizomycotina</taxon>
        <taxon>Sordariomycetes</taxon>
        <taxon>Xylariomycetidae</taxon>
        <taxon>Xylariales</taxon>
        <taxon>Hypoxylaceae</taxon>
        <taxon>Hypoxylon</taxon>
    </lineage>
</organism>